<evidence type="ECO:0008006" key="3">
    <source>
        <dbReference type="Google" id="ProtNLM"/>
    </source>
</evidence>
<proteinExistence type="predicted"/>
<accession>A0A7V8FLP2</accession>
<organism evidence="1 2">
    <name type="scientific">Paracidovorax wautersii</name>
    <dbReference type="NCBI Taxonomy" id="1177982"/>
    <lineage>
        <taxon>Bacteria</taxon>
        <taxon>Pseudomonadati</taxon>
        <taxon>Pseudomonadota</taxon>
        <taxon>Betaproteobacteria</taxon>
        <taxon>Burkholderiales</taxon>
        <taxon>Comamonadaceae</taxon>
        <taxon>Paracidovorax</taxon>
    </lineage>
</organism>
<dbReference type="EMBL" id="WNDQ01000057">
    <property type="protein sequence ID" value="KAF1019369.1"/>
    <property type="molecule type" value="Genomic_DNA"/>
</dbReference>
<dbReference type="Proteomes" id="UP000461670">
    <property type="component" value="Unassembled WGS sequence"/>
</dbReference>
<dbReference type="Pfam" id="PF12779">
    <property type="entry name" value="WXXGXW"/>
    <property type="match status" value="1"/>
</dbReference>
<evidence type="ECO:0000313" key="1">
    <source>
        <dbReference type="EMBL" id="KAF1019369.1"/>
    </source>
</evidence>
<dbReference type="AlphaFoldDB" id="A0A7V8FLP2"/>
<name>A0A7V8FLP2_9BURK</name>
<sequence length="111" mass="12473">MPQATMPSLQQNPMRVALLTALLLGSAIVLSACVIAPPRVYEPARVEVAPPAPRVEVVPPPRVGYVWVPGFWAWDAPARRHVWVEGRWEAVRPQAHYVPPHWHADGPFWVF</sequence>
<gene>
    <name evidence="1" type="ORF">GAK30_03153</name>
</gene>
<evidence type="ECO:0000313" key="2">
    <source>
        <dbReference type="Proteomes" id="UP000461670"/>
    </source>
</evidence>
<reference evidence="2" key="1">
    <citation type="journal article" date="2020" name="MBio">
        <title>Horizontal gene transfer to a defensive symbiont with a reduced genome amongst a multipartite beetle microbiome.</title>
        <authorList>
            <person name="Waterworth S.C."/>
            <person name="Florez L.V."/>
            <person name="Rees E.R."/>
            <person name="Hertweck C."/>
            <person name="Kaltenpoth M."/>
            <person name="Kwan J.C."/>
        </authorList>
    </citation>
    <scope>NUCLEOTIDE SEQUENCE [LARGE SCALE GENOMIC DNA]</scope>
</reference>
<dbReference type="InterPro" id="IPR024447">
    <property type="entry name" value="YXWGXW_rpt"/>
</dbReference>
<protein>
    <recommendedName>
        <fullName evidence="3">YXWGXW repeat-containing protein</fullName>
    </recommendedName>
</protein>
<comment type="caution">
    <text evidence="1">The sequence shown here is derived from an EMBL/GenBank/DDBJ whole genome shotgun (WGS) entry which is preliminary data.</text>
</comment>